<dbReference type="Pfam" id="PF16034">
    <property type="entry name" value="JAKMIP_CC3"/>
    <property type="match status" value="1"/>
</dbReference>
<evidence type="ECO:0000256" key="1">
    <source>
        <dbReference type="SAM" id="Coils"/>
    </source>
</evidence>
<evidence type="ECO:0000313" key="5">
    <source>
        <dbReference type="Proteomes" id="UP000708208"/>
    </source>
</evidence>
<feature type="domain" description="Janus kinase and microtubule-interacting protein C-terminal" evidence="3">
    <location>
        <begin position="334"/>
        <end position="432"/>
    </location>
</feature>
<comment type="caution">
    <text evidence="4">The sequence shown here is derived from an EMBL/GenBank/DDBJ whole genome shotgun (WGS) entry which is preliminary data.</text>
</comment>
<organism evidence="4 5">
    <name type="scientific">Allacma fusca</name>
    <dbReference type="NCBI Taxonomy" id="39272"/>
    <lineage>
        <taxon>Eukaryota</taxon>
        <taxon>Metazoa</taxon>
        <taxon>Ecdysozoa</taxon>
        <taxon>Arthropoda</taxon>
        <taxon>Hexapoda</taxon>
        <taxon>Collembola</taxon>
        <taxon>Symphypleona</taxon>
        <taxon>Sminthuridae</taxon>
        <taxon>Allacma</taxon>
    </lineage>
</organism>
<feature type="compositionally biased region" description="Polar residues" evidence="2">
    <location>
        <begin position="350"/>
        <end position="360"/>
    </location>
</feature>
<feature type="coiled-coil region" evidence="1">
    <location>
        <begin position="65"/>
        <end position="110"/>
    </location>
</feature>
<feature type="coiled-coil region" evidence="1">
    <location>
        <begin position="890"/>
        <end position="956"/>
    </location>
</feature>
<feature type="region of interest" description="Disordered" evidence="2">
    <location>
        <begin position="562"/>
        <end position="620"/>
    </location>
</feature>
<evidence type="ECO:0000313" key="4">
    <source>
        <dbReference type="EMBL" id="CAG7786985.1"/>
    </source>
</evidence>
<gene>
    <name evidence="4" type="ORF">AFUS01_LOCUS25525</name>
</gene>
<evidence type="ECO:0000259" key="3">
    <source>
        <dbReference type="Pfam" id="PF16034"/>
    </source>
</evidence>
<dbReference type="PANTHER" id="PTHR23159">
    <property type="entry name" value="CENTROSOMAL PROTEIN 2"/>
    <property type="match status" value="1"/>
</dbReference>
<feature type="region of interest" description="Disordered" evidence="2">
    <location>
        <begin position="262"/>
        <end position="301"/>
    </location>
</feature>
<protein>
    <recommendedName>
        <fullName evidence="3">Janus kinase and microtubule-interacting protein C-terminal domain-containing protein</fullName>
    </recommendedName>
</protein>
<name>A0A8J2PH56_9HEXA</name>
<feature type="compositionally biased region" description="Low complexity" evidence="2">
    <location>
        <begin position="994"/>
        <end position="1010"/>
    </location>
</feature>
<feature type="coiled-coil region" evidence="1">
    <location>
        <begin position="399"/>
        <end position="433"/>
    </location>
</feature>
<feature type="coiled-coil region" evidence="1">
    <location>
        <begin position="1147"/>
        <end position="1356"/>
    </location>
</feature>
<reference evidence="4" key="1">
    <citation type="submission" date="2021-06" db="EMBL/GenBank/DDBJ databases">
        <authorList>
            <person name="Hodson N. C."/>
            <person name="Mongue J. A."/>
            <person name="Jaron S. K."/>
        </authorList>
    </citation>
    <scope>NUCLEOTIDE SEQUENCE</scope>
</reference>
<feature type="coiled-coil region" evidence="1">
    <location>
        <begin position="1076"/>
        <end position="1103"/>
    </location>
</feature>
<feature type="region of interest" description="Disordered" evidence="2">
    <location>
        <begin position="988"/>
        <end position="1019"/>
    </location>
</feature>
<keyword evidence="5" id="KW-1185">Reference proteome</keyword>
<dbReference type="Proteomes" id="UP000708208">
    <property type="component" value="Unassembled WGS sequence"/>
</dbReference>
<proteinExistence type="predicted"/>
<evidence type="ECO:0000256" key="2">
    <source>
        <dbReference type="SAM" id="MobiDB-lite"/>
    </source>
</evidence>
<dbReference type="OrthoDB" id="6424487at2759"/>
<keyword evidence="1" id="KW-0175">Coiled coil</keyword>
<dbReference type="InterPro" id="IPR031994">
    <property type="entry name" value="JAKMIP_C"/>
</dbReference>
<dbReference type="EMBL" id="CAJVCH010330309">
    <property type="protein sequence ID" value="CAG7786985.1"/>
    <property type="molecule type" value="Genomic_DNA"/>
</dbReference>
<feature type="region of interest" description="Disordered" evidence="2">
    <location>
        <begin position="332"/>
        <end position="360"/>
    </location>
</feature>
<dbReference type="PANTHER" id="PTHR23159:SF31">
    <property type="entry name" value="CENTROSOME-ASSOCIATED PROTEIN CEP250 ISOFORM X1"/>
    <property type="match status" value="1"/>
</dbReference>
<accession>A0A8J2PH56</accession>
<feature type="compositionally biased region" description="Acidic residues" evidence="2">
    <location>
        <begin position="333"/>
        <end position="348"/>
    </location>
</feature>
<sequence length="1570" mass="178810">MKKELQGKHWKLDLFEEQEKLSPQDVNNIIRSPVKGINTKDLEFWNCFGRLFGNTNMGEDEIHSLRAANNRLEHETQLLKLAKHKTDKELANLREQLESERQLVKKLKRERPLELRALREDETKKFEFAINDLKTRLHMEQSQSLENQKLQLERNFRSELIQLIHKKDSQLHLLFTHSQRVKREADKKRAADRKIIQDAYQIHLEKLKQDFQKQLVHLLLELKTKERHITSLRKTVQSVSNKSLGVSLISTCSSSIAAITPFGGKQHHQSRPASRNKSYRRSRISQHPYNPSSGKRRHESTLRMKEMGETQPVDSQQFFYHHHYAGSALETLPEAESEEECSETEDLSENGNPLVTSCSSQASDENFSLNHASNLEIRNVTDGQPIIPCEASVDQRNKILSLELTIRQLRDELRECKDQNELLEFRLLEIEELGGNHSSQSGTETRKCGKSSRSVRSLIATGSEVALYHGAEVPTEVTIRGDYDSSSNSHASVAESRSSCSDCSDSLSLQESGIFDSQSVNDDAYTTALTAAGFSNVPIHKEDISRELTDLTTQIENLVLRFAEGSGNTGNGESTNRESTTGGNMEPVRGLDSASSRGSGGSGPTSTARSKVKRGQDLTSELKSCRQRIQEFERRLTQFADINYVNSLEDKVSLLIQENQRLEEERSEMEEAENDSRHQCQRLEEKISHLRQKKALLQRQLSSEKLFIEQLRMKILQLQEREEDLSSQIIRVDALVQNYEQHNFELEESCIEMKCSVQFIANSVPVLVLWYLWSLLKLFQTEAITNYYYYYPPSNHLRDASLPFIQQSPSSTVTLLSRKHKLKSGETASLEPSLKKLRGESDRKDVLIQCDKSCDIIREEYIRPSQSNADSQTCEESWQCFINEIIAVQRKEWLRIEKALEERIELLECDIDKYQDIFDSERGKLINHYETKLAEQESALRESQKFLEERKNLQQKWDSLILELEQVADRAQSCISNEKDALAEGINVKKQSHGSDSSIKSPSSSSTASSRKGEGEKIKGGGLVADRIRSLFPGEWKGGRKPDVVGVTGNTIPGIAVVGEDTGNQCNKNDLVMRLEQAFQHQVTQFEQREKELRDEIDRLKEEMGAKAFTTPNIITSTPTEHLENDNSQIVYLAEENNRLQIILSDQESVMSRVKELEEENEKLTTELSANATLRKRLEDAHGSETSLRNRIEELEQSEIYVKETVDQVEKRERKCLERISQLREEIQFLRNKCCQLQDDLDSKISREAKYKNEIQTLATKVKGLMDELEEKDNLLENNATSSQSQISKLRAQLNEVHKQLADVECTNGMLREEVLYLERTLQEAIERSANTEKLVATLSQELRCQEATVGSLQKELEAHSHDYQRANPGHQAISNDLDIFAQNEGGLFGVDRDIKNIAAQIQDSRGIPELLSRCESDECLSRSSVVTPISKEMETTVSVPNECTEVAVVTQMESELEERNLMESACQGEVGESPLDGADVAETQELEFRICRRVAEDALLVSWSIPDKYSMEKVDGYEISVNGNIFLRIPKPNRFKAVLYGLNLTEPLHLSLKCTGAFKLQESTITYIA</sequence>